<dbReference type="SUPFAM" id="SSF52540">
    <property type="entry name" value="P-loop containing nucleoside triphosphate hydrolases"/>
    <property type="match status" value="1"/>
</dbReference>
<evidence type="ECO:0000259" key="14">
    <source>
        <dbReference type="PROSITE" id="PS51217"/>
    </source>
</evidence>
<dbReference type="NCBIfam" id="TIGR01073">
    <property type="entry name" value="pcrA"/>
    <property type="match status" value="1"/>
</dbReference>
<feature type="region of interest" description="Disordered" evidence="12">
    <location>
        <begin position="1"/>
        <end position="43"/>
    </location>
</feature>
<evidence type="ECO:0000256" key="9">
    <source>
        <dbReference type="ARBA" id="ARBA00048988"/>
    </source>
</evidence>
<organism evidence="15 16">
    <name type="scientific">Streptomyces fimbriatus</name>
    <dbReference type="NCBI Taxonomy" id="68197"/>
    <lineage>
        <taxon>Bacteria</taxon>
        <taxon>Bacillati</taxon>
        <taxon>Actinomycetota</taxon>
        <taxon>Actinomycetes</taxon>
        <taxon>Kitasatosporales</taxon>
        <taxon>Streptomycetaceae</taxon>
        <taxon>Streptomyces</taxon>
    </lineage>
</organism>
<evidence type="ECO:0000259" key="13">
    <source>
        <dbReference type="PROSITE" id="PS51198"/>
    </source>
</evidence>
<proteinExistence type="inferred from homology"/>
<evidence type="ECO:0000256" key="10">
    <source>
        <dbReference type="PROSITE-ProRule" id="PRU00560"/>
    </source>
</evidence>
<evidence type="ECO:0000256" key="8">
    <source>
        <dbReference type="ARBA" id="ARBA00034617"/>
    </source>
</evidence>
<dbReference type="EC" id="5.6.2.4" evidence="11"/>
<dbReference type="PROSITE" id="PS51217">
    <property type="entry name" value="UVRD_HELICASE_CTER"/>
    <property type="match status" value="1"/>
</dbReference>
<keyword evidence="3 10" id="KW-0378">Hydrolase</keyword>
<comment type="catalytic activity">
    <reaction evidence="8">
        <text>Couples ATP hydrolysis with the unwinding of duplex DNA by translocating in the 3'-5' direction.</text>
        <dbReference type="EC" id="5.6.2.4"/>
    </reaction>
</comment>
<evidence type="ECO:0000256" key="11">
    <source>
        <dbReference type="RuleBase" id="RU364053"/>
    </source>
</evidence>
<evidence type="ECO:0000313" key="15">
    <source>
        <dbReference type="EMBL" id="MFC5227545.1"/>
    </source>
</evidence>
<comment type="similarity">
    <text evidence="1 11">Belongs to the helicase family. UvrD subfamily.</text>
</comment>
<dbReference type="InterPro" id="IPR013986">
    <property type="entry name" value="DExx_box_DNA_helicase_dom_sf"/>
</dbReference>
<keyword evidence="2 10" id="KW-0547">Nucleotide-binding</keyword>
<dbReference type="PROSITE" id="PS51198">
    <property type="entry name" value="UVRD_HELICASE_ATP_BIND"/>
    <property type="match status" value="1"/>
</dbReference>
<dbReference type="InterPro" id="IPR005751">
    <property type="entry name" value="ATP-dep_DNA_helicase_PcrA"/>
</dbReference>
<gene>
    <name evidence="15" type="primary">pcrA</name>
    <name evidence="15" type="ORF">ACFPN6_23865</name>
</gene>
<evidence type="ECO:0000256" key="4">
    <source>
        <dbReference type="ARBA" id="ARBA00022806"/>
    </source>
</evidence>
<name>A0ABW0DEB8_STRFI</name>
<dbReference type="Proteomes" id="UP001596156">
    <property type="component" value="Unassembled WGS sequence"/>
</dbReference>
<dbReference type="Gene3D" id="3.40.50.300">
    <property type="entry name" value="P-loop containing nucleotide triphosphate hydrolases"/>
    <property type="match status" value="2"/>
</dbReference>
<keyword evidence="7" id="KW-0413">Isomerase</keyword>
<dbReference type="InterPro" id="IPR027417">
    <property type="entry name" value="P-loop_NTPase"/>
</dbReference>
<feature type="domain" description="UvrD-like helicase ATP-binding" evidence="13">
    <location>
        <begin position="71"/>
        <end position="365"/>
    </location>
</feature>
<comment type="caution">
    <text evidence="15">The sequence shown here is derived from an EMBL/GenBank/DDBJ whole genome shotgun (WGS) entry which is preliminary data.</text>
</comment>
<comment type="catalytic activity">
    <reaction evidence="9 11">
        <text>ATP + H2O = ADP + phosphate + H(+)</text>
        <dbReference type="Rhea" id="RHEA:13065"/>
        <dbReference type="ChEBI" id="CHEBI:15377"/>
        <dbReference type="ChEBI" id="CHEBI:15378"/>
        <dbReference type="ChEBI" id="CHEBI:30616"/>
        <dbReference type="ChEBI" id="CHEBI:43474"/>
        <dbReference type="ChEBI" id="CHEBI:456216"/>
        <dbReference type="EC" id="5.6.2.4"/>
    </reaction>
</comment>
<dbReference type="PANTHER" id="PTHR11070">
    <property type="entry name" value="UVRD / RECB / PCRA DNA HELICASE FAMILY MEMBER"/>
    <property type="match status" value="1"/>
</dbReference>
<evidence type="ECO:0000313" key="16">
    <source>
        <dbReference type="Proteomes" id="UP001596156"/>
    </source>
</evidence>
<feature type="domain" description="UvrD-like helicase C-terminal" evidence="14">
    <location>
        <begin position="366"/>
        <end position="649"/>
    </location>
</feature>
<dbReference type="InterPro" id="IPR000212">
    <property type="entry name" value="DNA_helicase_UvrD/REP"/>
</dbReference>
<evidence type="ECO:0000256" key="7">
    <source>
        <dbReference type="ARBA" id="ARBA00023235"/>
    </source>
</evidence>
<dbReference type="InterPro" id="IPR014017">
    <property type="entry name" value="DNA_helicase_UvrD-like_C"/>
</dbReference>
<dbReference type="GO" id="GO:0003678">
    <property type="term" value="F:DNA helicase activity"/>
    <property type="evidence" value="ECO:0007669"/>
    <property type="project" value="UniProtKB-EC"/>
</dbReference>
<dbReference type="Pfam" id="PF21196">
    <property type="entry name" value="PcrA_UvrD_tudor"/>
    <property type="match status" value="1"/>
</dbReference>
<evidence type="ECO:0000256" key="12">
    <source>
        <dbReference type="SAM" id="MobiDB-lite"/>
    </source>
</evidence>
<evidence type="ECO:0000256" key="1">
    <source>
        <dbReference type="ARBA" id="ARBA00009922"/>
    </source>
</evidence>
<keyword evidence="4 10" id="KW-0347">Helicase</keyword>
<dbReference type="CDD" id="cd18807">
    <property type="entry name" value="SF1_C_UvrD"/>
    <property type="match status" value="1"/>
</dbReference>
<reference evidence="16" key="1">
    <citation type="journal article" date="2019" name="Int. J. Syst. Evol. Microbiol.">
        <title>The Global Catalogue of Microorganisms (GCM) 10K type strain sequencing project: providing services to taxonomists for standard genome sequencing and annotation.</title>
        <authorList>
            <consortium name="The Broad Institute Genomics Platform"/>
            <consortium name="The Broad Institute Genome Sequencing Center for Infectious Disease"/>
            <person name="Wu L."/>
            <person name="Ma J."/>
        </authorList>
    </citation>
    <scope>NUCLEOTIDE SEQUENCE [LARGE SCALE GENOMIC DNA]</scope>
    <source>
        <strain evidence="16">CCM 8479</strain>
    </source>
</reference>
<accession>A0ABW0DEB8</accession>
<keyword evidence="5 10" id="KW-0067">ATP-binding</keyword>
<dbReference type="Gene3D" id="1.10.10.160">
    <property type="match status" value="1"/>
</dbReference>
<evidence type="ECO:0000256" key="6">
    <source>
        <dbReference type="ARBA" id="ARBA00023125"/>
    </source>
</evidence>
<keyword evidence="16" id="KW-1185">Reference proteome</keyword>
<feature type="binding site" evidence="10">
    <location>
        <begin position="92"/>
        <end position="99"/>
    </location>
    <ligand>
        <name>ATP</name>
        <dbReference type="ChEBI" id="CHEBI:30616"/>
    </ligand>
</feature>
<sequence>MSSLFDESFLADLQARQGPADEPPPPPEDDHVPEPIPDDLFGGKFDVPPDRDAYYRDGAPRPVVDSAALLEGLNDNQRAAVVHSGSPLLIVAGAGSGKTRVLTHRIAYLLAERGVHPGQILAITFTNKAAGEMKERVEHLVGPRANAMWVMTFHSACVRILRRESKKLGFTSSFSIYDAADSKRLMALVCRDLDLDPKRFPPKSFSAKISNLKNELIDEEDFAAQAADGFEKTLAQAYALYQSRLREANALDFDDLIMTTVHLLRAFPDVAEHYRRRFRHVLVDEYQDTNHAQYALVRELVGPSEQPVGAPRGAGEAAPAELCVVGDADQSIYAFRGATIRNILQFEEDYPDATTILLEQNYRSTQTILSAANAVIERNESRRPKNLWTNAGTGALITGYVADTEHDEAQFVADEIDRLTDAGRAKAGDVAVFYRTNAQSRVFEEVFIRVGLPYKVVGGVRFYERKEVRDVLAYLRVLANPEDSVPLRRILNVPKRGIGDRAEAMIDALAQRERISFPQALRRVDEAYGMAARSVNAVKRFNTLMEDLRTIAESGAGPATVLEAILERTGYLAELQASTDPQDETRIENLQELAAVALEFEQERGEGEQSTLAEFLEQVALVADSDQIPDEDEDGSGVITLMTLHTAKGLEFPVVFLTGMEDGVFPHMRALGQTKELEEERRLAYVGITRARERLYLTRSTMRSAWGQPSYNPPSRFLEEIPAAHVEWKRTGAGSPASSGPVSGVAASLSSSRSRSSAAGASGFATRRAAEKPAVSLAVGDRVTHDQFGLGTVVAVKGTGANAEATIDFGDTKPKRLLLRYAPVEKL</sequence>
<evidence type="ECO:0000256" key="3">
    <source>
        <dbReference type="ARBA" id="ARBA00022801"/>
    </source>
</evidence>
<dbReference type="Pfam" id="PF00580">
    <property type="entry name" value="UvrD-helicase"/>
    <property type="match status" value="1"/>
</dbReference>
<dbReference type="EMBL" id="JBHSKL010000033">
    <property type="protein sequence ID" value="MFC5227545.1"/>
    <property type="molecule type" value="Genomic_DNA"/>
</dbReference>
<keyword evidence="6 11" id="KW-0238">DNA-binding</keyword>
<evidence type="ECO:0000256" key="2">
    <source>
        <dbReference type="ARBA" id="ARBA00022741"/>
    </source>
</evidence>
<evidence type="ECO:0000256" key="5">
    <source>
        <dbReference type="ARBA" id="ARBA00022840"/>
    </source>
</evidence>
<dbReference type="CDD" id="cd17932">
    <property type="entry name" value="DEXQc_UvrD"/>
    <property type="match status" value="1"/>
</dbReference>
<dbReference type="Pfam" id="PF13361">
    <property type="entry name" value="UvrD_C"/>
    <property type="match status" value="1"/>
</dbReference>
<feature type="region of interest" description="Disordered" evidence="12">
    <location>
        <begin position="731"/>
        <end position="765"/>
    </location>
</feature>
<protein>
    <recommendedName>
        <fullName evidence="11">ATP-dependent DNA helicase</fullName>
        <ecNumber evidence="11">5.6.2.4</ecNumber>
    </recommendedName>
</protein>
<dbReference type="PANTHER" id="PTHR11070:SF2">
    <property type="entry name" value="ATP-DEPENDENT DNA HELICASE SRS2"/>
    <property type="match status" value="1"/>
</dbReference>
<dbReference type="RefSeq" id="WP_344644192.1">
    <property type="nucleotide sequence ID" value="NZ_BAAASS010000007.1"/>
</dbReference>
<dbReference type="InterPro" id="IPR014016">
    <property type="entry name" value="UvrD-like_ATP-bd"/>
</dbReference>
<dbReference type="Gene3D" id="1.10.486.10">
    <property type="entry name" value="PCRA, domain 4"/>
    <property type="match status" value="1"/>
</dbReference>
<dbReference type="GO" id="GO:0016787">
    <property type="term" value="F:hydrolase activity"/>
    <property type="evidence" value="ECO:0007669"/>
    <property type="project" value="UniProtKB-KW"/>
</dbReference>